<name>A0A803R6F7_CANSA</name>
<protein>
    <submittedName>
        <fullName evidence="1">Uncharacterized protein</fullName>
    </submittedName>
</protein>
<keyword evidence="2" id="KW-1185">Reference proteome</keyword>
<evidence type="ECO:0000313" key="1">
    <source>
        <dbReference type="EnsemblPlants" id="cds.novel_model_5644_5bd9a17a"/>
    </source>
</evidence>
<dbReference type="EnsemblPlants" id="novel_model_5644_5bd9a17a">
    <property type="protein sequence ID" value="cds.novel_model_5644_5bd9a17a"/>
    <property type="gene ID" value="novel_gene_2901_5bd9a17a"/>
</dbReference>
<sequence length="62" mass="6798">MRPLGFGVSSLGRSVVAFILANHHQRWLIGVGNIDTSQEAERERGSWLGFSKSQGSISWLVA</sequence>
<dbReference type="EMBL" id="UZAU01000610">
    <property type="status" value="NOT_ANNOTATED_CDS"/>
    <property type="molecule type" value="Genomic_DNA"/>
</dbReference>
<reference evidence="1" key="1">
    <citation type="submission" date="2018-11" db="EMBL/GenBank/DDBJ databases">
        <authorList>
            <person name="Grassa J C."/>
        </authorList>
    </citation>
    <scope>NUCLEOTIDE SEQUENCE [LARGE SCALE GENOMIC DNA]</scope>
</reference>
<organism evidence="1 2">
    <name type="scientific">Cannabis sativa</name>
    <name type="common">Hemp</name>
    <name type="synonym">Marijuana</name>
    <dbReference type="NCBI Taxonomy" id="3483"/>
    <lineage>
        <taxon>Eukaryota</taxon>
        <taxon>Viridiplantae</taxon>
        <taxon>Streptophyta</taxon>
        <taxon>Embryophyta</taxon>
        <taxon>Tracheophyta</taxon>
        <taxon>Spermatophyta</taxon>
        <taxon>Magnoliopsida</taxon>
        <taxon>eudicotyledons</taxon>
        <taxon>Gunneridae</taxon>
        <taxon>Pentapetalae</taxon>
        <taxon>rosids</taxon>
        <taxon>fabids</taxon>
        <taxon>Rosales</taxon>
        <taxon>Cannabaceae</taxon>
        <taxon>Cannabis</taxon>
    </lineage>
</organism>
<dbReference type="Gramene" id="novel_model_5644_5bd9a17a">
    <property type="protein sequence ID" value="cds.novel_model_5644_5bd9a17a"/>
    <property type="gene ID" value="novel_gene_2901_5bd9a17a"/>
</dbReference>
<dbReference type="Proteomes" id="UP000596661">
    <property type="component" value="Chromosome 6"/>
</dbReference>
<proteinExistence type="predicted"/>
<reference evidence="1" key="2">
    <citation type="submission" date="2021-03" db="UniProtKB">
        <authorList>
            <consortium name="EnsemblPlants"/>
        </authorList>
    </citation>
    <scope>IDENTIFICATION</scope>
</reference>
<dbReference type="AlphaFoldDB" id="A0A803R6F7"/>
<evidence type="ECO:0000313" key="2">
    <source>
        <dbReference type="Proteomes" id="UP000596661"/>
    </source>
</evidence>
<accession>A0A803R6F7</accession>